<evidence type="ECO:0000313" key="3">
    <source>
        <dbReference type="Proteomes" id="UP000054097"/>
    </source>
</evidence>
<accession>A0A0C3AAI8</accession>
<dbReference type="Proteomes" id="UP000054097">
    <property type="component" value="Unassembled WGS sequence"/>
</dbReference>
<name>A0A0C3AAI8_SERVB</name>
<evidence type="ECO:0000313" key="2">
    <source>
        <dbReference type="EMBL" id="KIM21620.1"/>
    </source>
</evidence>
<sequence>MSNKQGLKVRPRPRAGSFQEALEEIENDPKHHIAGSMAVQSPMTSLAGSPPPMFPTRKRPQPSFWKDIVSMKWMIRPCQCPIYGCPFSQATLFTPTPPTHF</sequence>
<reference evidence="2 3" key="1">
    <citation type="submission" date="2014-04" db="EMBL/GenBank/DDBJ databases">
        <authorList>
            <consortium name="DOE Joint Genome Institute"/>
            <person name="Kuo A."/>
            <person name="Zuccaro A."/>
            <person name="Kohler A."/>
            <person name="Nagy L.G."/>
            <person name="Floudas D."/>
            <person name="Copeland A."/>
            <person name="Barry K.W."/>
            <person name="Cichocki N."/>
            <person name="Veneault-Fourrey C."/>
            <person name="LaButti K."/>
            <person name="Lindquist E.A."/>
            <person name="Lipzen A."/>
            <person name="Lundell T."/>
            <person name="Morin E."/>
            <person name="Murat C."/>
            <person name="Sun H."/>
            <person name="Tunlid A."/>
            <person name="Henrissat B."/>
            <person name="Grigoriev I.V."/>
            <person name="Hibbett D.S."/>
            <person name="Martin F."/>
            <person name="Nordberg H.P."/>
            <person name="Cantor M.N."/>
            <person name="Hua S.X."/>
        </authorList>
    </citation>
    <scope>NUCLEOTIDE SEQUENCE [LARGE SCALE GENOMIC DNA]</scope>
    <source>
        <strain evidence="2 3">MAFF 305830</strain>
    </source>
</reference>
<reference evidence="3" key="2">
    <citation type="submission" date="2015-01" db="EMBL/GenBank/DDBJ databases">
        <title>Evolutionary Origins and Diversification of the Mycorrhizal Mutualists.</title>
        <authorList>
            <consortium name="DOE Joint Genome Institute"/>
            <consortium name="Mycorrhizal Genomics Consortium"/>
            <person name="Kohler A."/>
            <person name="Kuo A."/>
            <person name="Nagy L.G."/>
            <person name="Floudas D."/>
            <person name="Copeland A."/>
            <person name="Barry K.W."/>
            <person name="Cichocki N."/>
            <person name="Veneault-Fourrey C."/>
            <person name="LaButti K."/>
            <person name="Lindquist E.A."/>
            <person name="Lipzen A."/>
            <person name="Lundell T."/>
            <person name="Morin E."/>
            <person name="Murat C."/>
            <person name="Riley R."/>
            <person name="Ohm R."/>
            <person name="Sun H."/>
            <person name="Tunlid A."/>
            <person name="Henrissat B."/>
            <person name="Grigoriev I.V."/>
            <person name="Hibbett D.S."/>
            <person name="Martin F."/>
        </authorList>
    </citation>
    <scope>NUCLEOTIDE SEQUENCE [LARGE SCALE GENOMIC DNA]</scope>
    <source>
        <strain evidence="3">MAFF 305830</strain>
    </source>
</reference>
<protein>
    <submittedName>
        <fullName evidence="2">Uncharacterized protein</fullName>
    </submittedName>
</protein>
<proteinExistence type="predicted"/>
<feature type="region of interest" description="Disordered" evidence="1">
    <location>
        <begin position="34"/>
        <end position="61"/>
    </location>
</feature>
<gene>
    <name evidence="2" type="ORF">M408DRAFT_102075</name>
</gene>
<feature type="compositionally biased region" description="Polar residues" evidence="1">
    <location>
        <begin position="38"/>
        <end position="47"/>
    </location>
</feature>
<organism evidence="2 3">
    <name type="scientific">Serendipita vermifera MAFF 305830</name>
    <dbReference type="NCBI Taxonomy" id="933852"/>
    <lineage>
        <taxon>Eukaryota</taxon>
        <taxon>Fungi</taxon>
        <taxon>Dikarya</taxon>
        <taxon>Basidiomycota</taxon>
        <taxon>Agaricomycotina</taxon>
        <taxon>Agaricomycetes</taxon>
        <taxon>Sebacinales</taxon>
        <taxon>Serendipitaceae</taxon>
        <taxon>Serendipita</taxon>
    </lineage>
</organism>
<dbReference type="AlphaFoldDB" id="A0A0C3AAI8"/>
<keyword evidence="3" id="KW-1185">Reference proteome</keyword>
<dbReference type="HOGENOM" id="CLU_2293418_0_0_1"/>
<dbReference type="EMBL" id="KN824377">
    <property type="protein sequence ID" value="KIM21620.1"/>
    <property type="molecule type" value="Genomic_DNA"/>
</dbReference>
<evidence type="ECO:0000256" key="1">
    <source>
        <dbReference type="SAM" id="MobiDB-lite"/>
    </source>
</evidence>